<reference evidence="6 7" key="2">
    <citation type="journal article" date="2013" name="Genome Announc.">
        <title>Genome Sequence of Growth-Improving Paenibacillus mucilaginosus Strain KNP414.</title>
        <authorList>
            <person name="Lu J.J."/>
            <person name="Wang J.F."/>
            <person name="Hu X.F."/>
        </authorList>
    </citation>
    <scope>NUCLEOTIDE SEQUENCE [LARGE SCALE GENOMIC DNA]</scope>
    <source>
        <strain evidence="6 7">KNP414</strain>
    </source>
</reference>
<dbReference type="EMBL" id="CP002869">
    <property type="protein sequence ID" value="AEI40744.1"/>
    <property type="molecule type" value="Genomic_DNA"/>
</dbReference>
<dbReference type="KEGG" id="pms:KNP414_02183"/>
<dbReference type="Pfam" id="PF13564">
    <property type="entry name" value="DoxX_2"/>
    <property type="match status" value="1"/>
</dbReference>
<proteinExistence type="predicted"/>
<evidence type="ECO:0008006" key="8">
    <source>
        <dbReference type="Google" id="ProtNLM"/>
    </source>
</evidence>
<dbReference type="AlphaFoldDB" id="F8F514"/>
<feature type="transmembrane region" description="Helical" evidence="5">
    <location>
        <begin position="96"/>
        <end position="112"/>
    </location>
</feature>
<evidence type="ECO:0000313" key="6">
    <source>
        <dbReference type="EMBL" id="AEI40744.1"/>
    </source>
</evidence>
<dbReference type="Proteomes" id="UP000006620">
    <property type="component" value="Chromosome"/>
</dbReference>
<evidence type="ECO:0000313" key="7">
    <source>
        <dbReference type="Proteomes" id="UP000006620"/>
    </source>
</evidence>
<feature type="transmembrane region" description="Helical" evidence="5">
    <location>
        <begin position="72"/>
        <end position="90"/>
    </location>
</feature>
<name>F8F514_PAEMK</name>
<gene>
    <name evidence="6" type="ordered locus">KNP414_02183</name>
</gene>
<feature type="transmembrane region" description="Helical" evidence="5">
    <location>
        <begin position="48"/>
        <end position="65"/>
    </location>
</feature>
<evidence type="ECO:0000256" key="2">
    <source>
        <dbReference type="ARBA" id="ARBA00022692"/>
    </source>
</evidence>
<comment type="subcellular location">
    <subcellularLocation>
        <location evidence="1">Membrane</location>
        <topology evidence="1">Multi-pass membrane protein</topology>
    </subcellularLocation>
</comment>
<evidence type="ECO:0000256" key="1">
    <source>
        <dbReference type="ARBA" id="ARBA00004141"/>
    </source>
</evidence>
<dbReference type="HOGENOM" id="CLU_126433_7_1_9"/>
<reference evidence="7" key="1">
    <citation type="submission" date="2011-06" db="EMBL/GenBank/DDBJ databases">
        <title>Complete genome sequence of Paenibacillus mucilaginosus KNP414.</title>
        <authorList>
            <person name="Wang J."/>
            <person name="Hu S."/>
            <person name="Hu X."/>
            <person name="Zhang B."/>
            <person name="Dong D."/>
            <person name="Zhang S."/>
            <person name="Zhao K."/>
            <person name="Wu D."/>
        </authorList>
    </citation>
    <scope>NUCLEOTIDE SEQUENCE [LARGE SCALE GENOMIC DNA]</scope>
    <source>
        <strain evidence="7">KNP414</strain>
    </source>
</reference>
<evidence type="ECO:0000256" key="3">
    <source>
        <dbReference type="ARBA" id="ARBA00022989"/>
    </source>
</evidence>
<dbReference type="GO" id="GO:0016020">
    <property type="term" value="C:membrane"/>
    <property type="evidence" value="ECO:0007669"/>
    <property type="project" value="UniProtKB-SubCell"/>
</dbReference>
<keyword evidence="4 5" id="KW-0472">Membrane</keyword>
<evidence type="ECO:0000256" key="4">
    <source>
        <dbReference type="ARBA" id="ARBA00023136"/>
    </source>
</evidence>
<keyword evidence="2 5" id="KW-0812">Transmembrane</keyword>
<protein>
    <recommendedName>
        <fullName evidence="8">DoxX family protein</fullName>
    </recommendedName>
</protein>
<organism evidence="6 7">
    <name type="scientific">Paenibacillus mucilaginosus (strain KNP414)</name>
    <dbReference type="NCBI Taxonomy" id="1036673"/>
    <lineage>
        <taxon>Bacteria</taxon>
        <taxon>Bacillati</taxon>
        <taxon>Bacillota</taxon>
        <taxon>Bacilli</taxon>
        <taxon>Bacillales</taxon>
        <taxon>Paenibacillaceae</taxon>
        <taxon>Paenibacillus</taxon>
    </lineage>
</organism>
<evidence type="ECO:0000256" key="5">
    <source>
        <dbReference type="SAM" id="Phobius"/>
    </source>
</evidence>
<accession>F8F514</accession>
<sequence>MMKKVWRIAGWVGLILVAILFVQAGVLKLIGETMSVEGFKAMGFPDWFRLLIGLLEAVGGVALLFRKTARYAAALLGAIMIGAIVTILTVGNPPDVAFPAVTLVLLVLVGLLRKPADPRTAGETKLGIGR</sequence>
<dbReference type="InterPro" id="IPR032808">
    <property type="entry name" value="DoxX"/>
</dbReference>
<dbReference type="PATRIC" id="fig|1036673.3.peg.1962"/>
<keyword evidence="3 5" id="KW-1133">Transmembrane helix</keyword>